<keyword evidence="7" id="KW-1185">Reference proteome</keyword>
<reference evidence="6" key="1">
    <citation type="submission" date="2020-10" db="EMBL/GenBank/DDBJ databases">
        <title>Sequencing the genomes of 1000 actinobacteria strains.</title>
        <authorList>
            <person name="Klenk H.-P."/>
        </authorList>
    </citation>
    <scope>NUCLEOTIDE SEQUENCE</scope>
    <source>
        <strain evidence="6">DSM 45354</strain>
    </source>
</reference>
<evidence type="ECO:0000259" key="5">
    <source>
        <dbReference type="Pfam" id="PF00171"/>
    </source>
</evidence>
<comment type="caution">
    <text evidence="6">The sequence shown here is derived from an EMBL/GenBank/DDBJ whole genome shotgun (WGS) entry which is preliminary data.</text>
</comment>
<evidence type="ECO:0000313" key="7">
    <source>
        <dbReference type="Proteomes" id="UP000638648"/>
    </source>
</evidence>
<organism evidence="6 7">
    <name type="scientific">Actinopolymorpha pittospori</name>
    <dbReference type="NCBI Taxonomy" id="648752"/>
    <lineage>
        <taxon>Bacteria</taxon>
        <taxon>Bacillati</taxon>
        <taxon>Actinomycetota</taxon>
        <taxon>Actinomycetes</taxon>
        <taxon>Propionibacteriales</taxon>
        <taxon>Actinopolymorphaceae</taxon>
        <taxon>Actinopolymorpha</taxon>
    </lineage>
</organism>
<dbReference type="SUPFAM" id="SSF53720">
    <property type="entry name" value="ALDH-like"/>
    <property type="match status" value="1"/>
</dbReference>
<dbReference type="InterPro" id="IPR015590">
    <property type="entry name" value="Aldehyde_DH_dom"/>
</dbReference>
<dbReference type="PANTHER" id="PTHR42804">
    <property type="entry name" value="ALDEHYDE DEHYDROGENASE"/>
    <property type="match status" value="1"/>
</dbReference>
<dbReference type="InterPro" id="IPR029510">
    <property type="entry name" value="Ald_DH_CS_GLU"/>
</dbReference>
<evidence type="ECO:0000313" key="6">
    <source>
        <dbReference type="EMBL" id="MBE1608927.1"/>
    </source>
</evidence>
<dbReference type="PROSITE" id="PS00687">
    <property type="entry name" value="ALDEHYDE_DEHYDR_GLU"/>
    <property type="match status" value="1"/>
</dbReference>
<dbReference type="InterPro" id="IPR016161">
    <property type="entry name" value="Ald_DH/histidinol_DH"/>
</dbReference>
<comment type="similarity">
    <text evidence="1 4">Belongs to the aldehyde dehydrogenase family.</text>
</comment>
<dbReference type="EMBL" id="JADBEM010000001">
    <property type="protein sequence ID" value="MBE1608927.1"/>
    <property type="molecule type" value="Genomic_DNA"/>
</dbReference>
<dbReference type="Proteomes" id="UP000638648">
    <property type="component" value="Unassembled WGS sequence"/>
</dbReference>
<proteinExistence type="inferred from homology"/>
<dbReference type="Gene3D" id="3.40.309.10">
    <property type="entry name" value="Aldehyde Dehydrogenase, Chain A, domain 2"/>
    <property type="match status" value="1"/>
</dbReference>
<evidence type="ECO:0000256" key="4">
    <source>
        <dbReference type="RuleBase" id="RU003345"/>
    </source>
</evidence>
<dbReference type="AlphaFoldDB" id="A0A927RAF5"/>
<evidence type="ECO:0000256" key="2">
    <source>
        <dbReference type="ARBA" id="ARBA00023002"/>
    </source>
</evidence>
<protein>
    <submittedName>
        <fullName evidence="6">Acyl-CoA reductase-like NAD-dependent aldehyde dehydrogenase</fullName>
    </submittedName>
</protein>
<feature type="domain" description="Aldehyde dehydrogenase" evidence="5">
    <location>
        <begin position="12"/>
        <end position="474"/>
    </location>
</feature>
<evidence type="ECO:0000256" key="1">
    <source>
        <dbReference type="ARBA" id="ARBA00009986"/>
    </source>
</evidence>
<dbReference type="PANTHER" id="PTHR42804:SF1">
    <property type="entry name" value="ALDEHYDE DEHYDROGENASE-RELATED"/>
    <property type="match status" value="1"/>
</dbReference>
<gene>
    <name evidence="6" type="ORF">HEB94_005775</name>
</gene>
<dbReference type="FunFam" id="3.40.309.10:FF:000012">
    <property type="entry name" value="Betaine aldehyde dehydrogenase"/>
    <property type="match status" value="1"/>
</dbReference>
<keyword evidence="2 4" id="KW-0560">Oxidoreductase</keyword>
<dbReference type="Pfam" id="PF00171">
    <property type="entry name" value="Aldedh"/>
    <property type="match status" value="1"/>
</dbReference>
<evidence type="ECO:0000256" key="3">
    <source>
        <dbReference type="PROSITE-ProRule" id="PRU10007"/>
    </source>
</evidence>
<feature type="active site" evidence="3">
    <location>
        <position position="251"/>
    </location>
</feature>
<dbReference type="RefSeq" id="WP_202896580.1">
    <property type="nucleotide sequence ID" value="NZ_BAABJL010000113.1"/>
</dbReference>
<dbReference type="InterPro" id="IPR016162">
    <property type="entry name" value="Ald_DH_N"/>
</dbReference>
<accession>A0A927RAF5</accession>
<dbReference type="InterPro" id="IPR016163">
    <property type="entry name" value="Ald_DH_C"/>
</dbReference>
<dbReference type="GO" id="GO:0016620">
    <property type="term" value="F:oxidoreductase activity, acting on the aldehyde or oxo group of donors, NAD or NADP as acceptor"/>
    <property type="evidence" value="ECO:0007669"/>
    <property type="project" value="InterPro"/>
</dbReference>
<dbReference type="Gene3D" id="3.40.605.10">
    <property type="entry name" value="Aldehyde Dehydrogenase, Chain A, domain 1"/>
    <property type="match status" value="1"/>
</dbReference>
<name>A0A927RAF5_9ACTN</name>
<sequence length="478" mass="50365">MESDRLFIGGRWVAPSGDQKITVASASDEQPLGSVPEGVDADIDRAVEAARTAFDTPGGWADWEPARRAESLMRLADELDARSQEMSARVSSQNGMPISTATAIEGSVPASLLRYYATLVSEAPEKDERVGIPIGTTLVRHQPIGVVAAITPWNYPQALAFTKLAPALAAGCTVVLKPAPETVLDSVLLAEAIAQAGLPEGVVNVVPGGREVGAHLVAHPDVDKVTFTGSTAAGQHIAASCAQSLRPVTLELGGKSAAVILDDADLAGHAEQLFAASLLNNGQTCYACTRILAPRSRYEEVVEFYAAMAHDAKVGDALDTTTQIGPLVNSRQRARVEDYIAQGKSSGARLTTGGGRPPGLDHGWFVEPTIFADVDNASTIAREEIFGPVLSITGYDLEDDAIRIANDSPYGLGGTIWTQDPDRGTELAGRIQTGTIGVNGYLPDITSPYGGMKTSGLGRELGPEGLQSYQRLQSIYHP</sequence>
<dbReference type="FunFam" id="3.40.605.10:FF:000007">
    <property type="entry name" value="NAD/NADP-dependent betaine aldehyde dehydrogenase"/>
    <property type="match status" value="1"/>
</dbReference>
<dbReference type="CDD" id="cd07139">
    <property type="entry name" value="ALDH_AldA-Rv0768"/>
    <property type="match status" value="1"/>
</dbReference>